<evidence type="ECO:0000259" key="1">
    <source>
        <dbReference type="Pfam" id="PF14244"/>
    </source>
</evidence>
<dbReference type="Pfam" id="PF14244">
    <property type="entry name" value="Retrotran_gag_3"/>
    <property type="match status" value="1"/>
</dbReference>
<name>A0AA88XBY2_9ASTE</name>
<dbReference type="AlphaFoldDB" id="A0AA88XBY2"/>
<accession>A0AA88XBY2</accession>
<feature type="domain" description="Retrotransposon Copia-like N-terminal" evidence="1">
    <location>
        <begin position="99"/>
        <end position="141"/>
    </location>
</feature>
<dbReference type="InterPro" id="IPR016197">
    <property type="entry name" value="Chromo-like_dom_sf"/>
</dbReference>
<dbReference type="PANTHER" id="PTHR37610">
    <property type="entry name" value="CCHC-TYPE DOMAIN-CONTAINING PROTEIN"/>
    <property type="match status" value="1"/>
</dbReference>
<proteinExistence type="predicted"/>
<evidence type="ECO:0000313" key="3">
    <source>
        <dbReference type="Proteomes" id="UP001188597"/>
    </source>
</evidence>
<evidence type="ECO:0000313" key="2">
    <source>
        <dbReference type="EMBL" id="KAK3043539.1"/>
    </source>
</evidence>
<dbReference type="Proteomes" id="UP001188597">
    <property type="component" value="Unassembled WGS sequence"/>
</dbReference>
<comment type="caution">
    <text evidence="2">The sequence shown here is derived from an EMBL/GenBank/DDBJ whole genome shotgun (WGS) entry which is preliminary data.</text>
</comment>
<sequence>MDFPRFNREEDPTSWSYRASQFFDYHQTPKEERIPLASWNLEGEEDVVLAWPQAVLDRRTRKRCEDVLIHWKGLAPSDVVWKKAEVKNKRFPEFTLQEEGMPLVTQLLNGDKYATWSQAVIMALEAKHKLGFIDKTIKEPAVDSAKLSSWTRYNSMVLLGLFIP</sequence>
<reference evidence="2" key="1">
    <citation type="submission" date="2022-12" db="EMBL/GenBank/DDBJ databases">
        <title>Draft genome assemblies for two species of Escallonia (Escalloniales).</title>
        <authorList>
            <person name="Chanderbali A."/>
            <person name="Dervinis C."/>
            <person name="Anghel I."/>
            <person name="Soltis D."/>
            <person name="Soltis P."/>
            <person name="Zapata F."/>
        </authorList>
    </citation>
    <scope>NUCLEOTIDE SEQUENCE</scope>
    <source>
        <strain evidence="2">UCBG64.0493</strain>
        <tissue evidence="2">Leaf</tissue>
    </source>
</reference>
<organism evidence="2 3">
    <name type="scientific">Escallonia herrerae</name>
    <dbReference type="NCBI Taxonomy" id="1293975"/>
    <lineage>
        <taxon>Eukaryota</taxon>
        <taxon>Viridiplantae</taxon>
        <taxon>Streptophyta</taxon>
        <taxon>Embryophyta</taxon>
        <taxon>Tracheophyta</taxon>
        <taxon>Spermatophyta</taxon>
        <taxon>Magnoliopsida</taxon>
        <taxon>eudicotyledons</taxon>
        <taxon>Gunneridae</taxon>
        <taxon>Pentapetalae</taxon>
        <taxon>asterids</taxon>
        <taxon>campanulids</taxon>
        <taxon>Escalloniales</taxon>
        <taxon>Escalloniaceae</taxon>
        <taxon>Escallonia</taxon>
    </lineage>
</organism>
<protein>
    <recommendedName>
        <fullName evidence="1">Retrotransposon Copia-like N-terminal domain-containing protein</fullName>
    </recommendedName>
</protein>
<dbReference type="SUPFAM" id="SSF54160">
    <property type="entry name" value="Chromo domain-like"/>
    <property type="match status" value="1"/>
</dbReference>
<dbReference type="InterPro" id="IPR029472">
    <property type="entry name" value="Copia-like_N"/>
</dbReference>
<gene>
    <name evidence="2" type="ORF">RJ639_002118</name>
</gene>
<dbReference type="PANTHER" id="PTHR37610:SF97">
    <property type="entry name" value="RETROTRANSPOSON GAG DOMAIN-CONTAINING PROTEIN"/>
    <property type="match status" value="1"/>
</dbReference>
<dbReference type="EMBL" id="JAVXUP010000005">
    <property type="protein sequence ID" value="KAK3043539.1"/>
    <property type="molecule type" value="Genomic_DNA"/>
</dbReference>
<keyword evidence="3" id="KW-1185">Reference proteome</keyword>